<dbReference type="EMBL" id="AP018216">
    <property type="protein sequence ID" value="BAY68060.1"/>
    <property type="molecule type" value="Genomic_DNA"/>
</dbReference>
<sequence length="159" mass="18992">MIGKLNHNVNVSQEYEKLAREDEKVGLLLQEQGEHRHSIYFLIQAMEKYVRAKIFTFVDAKNPYFRKRERTHSIEDALDFLIEVISGNTVIREQVKNQLREYVVGEIKFNWLHNNLRYPFYSERYNSYSSFEITSHDNDVIAQKLKALKAFLADIDRFR</sequence>
<dbReference type="AlphaFoldDB" id="A0A1Z4KGE7"/>
<evidence type="ECO:0000313" key="1">
    <source>
        <dbReference type="EMBL" id="BAY68060.1"/>
    </source>
</evidence>
<organism evidence="1 2">
    <name type="scientific">Trichormus variabilis NIES-23</name>
    <dbReference type="NCBI Taxonomy" id="1973479"/>
    <lineage>
        <taxon>Bacteria</taxon>
        <taxon>Bacillati</taxon>
        <taxon>Cyanobacteriota</taxon>
        <taxon>Cyanophyceae</taxon>
        <taxon>Nostocales</taxon>
        <taxon>Nostocaceae</taxon>
        <taxon>Trichormus</taxon>
    </lineage>
</organism>
<proteinExistence type="predicted"/>
<name>A0A1Z4KGE7_ANAVA</name>
<dbReference type="Gene3D" id="1.20.120.330">
    <property type="entry name" value="Nucleotidyltransferases domain 2"/>
    <property type="match status" value="1"/>
</dbReference>
<evidence type="ECO:0000313" key="2">
    <source>
        <dbReference type="Proteomes" id="UP000217507"/>
    </source>
</evidence>
<accession>A0A1Z4KGE7</accession>
<protein>
    <recommendedName>
        <fullName evidence="3">HEPN domain-containing protein</fullName>
    </recommendedName>
</protein>
<reference evidence="1 2" key="1">
    <citation type="submission" date="2017-06" db="EMBL/GenBank/DDBJ databases">
        <title>Genome sequencing of cyanobaciteial culture collection at National Institute for Environmental Studies (NIES).</title>
        <authorList>
            <person name="Hirose Y."/>
            <person name="Shimura Y."/>
            <person name="Fujisawa T."/>
            <person name="Nakamura Y."/>
            <person name="Kawachi M."/>
        </authorList>
    </citation>
    <scope>NUCLEOTIDE SEQUENCE [LARGE SCALE GENOMIC DNA]</scope>
    <source>
        <strain evidence="1 2">NIES-23</strain>
    </source>
</reference>
<gene>
    <name evidence="1" type="ORF">NIES23_08430</name>
</gene>
<dbReference type="Proteomes" id="UP000217507">
    <property type="component" value="Chromosome"/>
</dbReference>
<evidence type="ECO:0008006" key="3">
    <source>
        <dbReference type="Google" id="ProtNLM"/>
    </source>
</evidence>